<evidence type="ECO:0000313" key="3">
    <source>
        <dbReference type="Proteomes" id="UP000018949"/>
    </source>
</evidence>
<evidence type="ECO:0000313" key="2">
    <source>
        <dbReference type="EMBL" id="GAE44720.1"/>
    </source>
</evidence>
<keyword evidence="1" id="KW-0812">Transmembrane</keyword>
<proteinExistence type="predicted"/>
<keyword evidence="1" id="KW-1133">Transmembrane helix</keyword>
<sequence length="54" mass="6038">MRKHKISFVTASVYALLLLVVGSWVSIFIVESASLSLLFSEKNLFTLASFLRGF</sequence>
<comment type="caution">
    <text evidence="2">The sequence shown here is derived from an EMBL/GenBank/DDBJ whole genome shotgun (WGS) entry which is preliminary data.</text>
</comment>
<protein>
    <submittedName>
        <fullName evidence="2">Uncharacterized protein</fullName>
    </submittedName>
</protein>
<name>W4RJV3_9BACI</name>
<organism evidence="2 3">
    <name type="scientific">Mesobacillus boroniphilus JCM 21738</name>
    <dbReference type="NCBI Taxonomy" id="1294265"/>
    <lineage>
        <taxon>Bacteria</taxon>
        <taxon>Bacillati</taxon>
        <taxon>Bacillota</taxon>
        <taxon>Bacilli</taxon>
        <taxon>Bacillales</taxon>
        <taxon>Bacillaceae</taxon>
        <taxon>Mesobacillus</taxon>
    </lineage>
</organism>
<reference evidence="2 3" key="1">
    <citation type="submission" date="2013-12" db="EMBL/GenBank/DDBJ databases">
        <title>NBRP : Genome information of microbial organism related human and environment.</title>
        <authorList>
            <person name="Hattori M."/>
            <person name="Oshima K."/>
            <person name="Inaba H."/>
            <person name="Suda W."/>
            <person name="Sakamoto M."/>
            <person name="Iino T."/>
            <person name="Kitahara M."/>
            <person name="Oshida Y."/>
            <person name="Iida T."/>
            <person name="Kudo T."/>
            <person name="Itoh T."/>
            <person name="Ahmed I."/>
            <person name="Ohkuma M."/>
        </authorList>
    </citation>
    <scope>NUCLEOTIDE SEQUENCE [LARGE SCALE GENOMIC DNA]</scope>
    <source>
        <strain evidence="2 3">JCM 21738</strain>
    </source>
</reference>
<dbReference type="EMBL" id="BAUW01000011">
    <property type="protein sequence ID" value="GAE44720.1"/>
    <property type="molecule type" value="Genomic_DNA"/>
</dbReference>
<keyword evidence="3" id="KW-1185">Reference proteome</keyword>
<keyword evidence="1" id="KW-0472">Membrane</keyword>
<accession>W4RJV3</accession>
<dbReference type="Proteomes" id="UP000018949">
    <property type="component" value="Unassembled WGS sequence"/>
</dbReference>
<dbReference type="AlphaFoldDB" id="W4RJV3"/>
<gene>
    <name evidence="2" type="ORF">JCM21738_1453</name>
</gene>
<evidence type="ECO:0000256" key="1">
    <source>
        <dbReference type="SAM" id="Phobius"/>
    </source>
</evidence>
<feature type="transmembrane region" description="Helical" evidence="1">
    <location>
        <begin position="12"/>
        <end position="30"/>
    </location>
</feature>